<dbReference type="SUPFAM" id="SSF48613">
    <property type="entry name" value="Heme oxygenase-like"/>
    <property type="match status" value="1"/>
</dbReference>
<dbReference type="AlphaFoldDB" id="A0A542ZAZ1"/>
<organism evidence="1 2">
    <name type="scientific">Rarobacter faecitabidus</name>
    <dbReference type="NCBI Taxonomy" id="13243"/>
    <lineage>
        <taxon>Bacteria</taxon>
        <taxon>Bacillati</taxon>
        <taxon>Actinomycetota</taxon>
        <taxon>Actinomycetes</taxon>
        <taxon>Micrococcales</taxon>
        <taxon>Rarobacteraceae</taxon>
        <taxon>Rarobacter</taxon>
    </lineage>
</organism>
<reference evidence="1 2" key="1">
    <citation type="submission" date="2019-06" db="EMBL/GenBank/DDBJ databases">
        <title>Sequencing the genomes of 1000 actinobacteria strains.</title>
        <authorList>
            <person name="Klenk H.-P."/>
        </authorList>
    </citation>
    <scope>NUCLEOTIDE SEQUENCE [LARGE SCALE GENOMIC DNA]</scope>
    <source>
        <strain evidence="1 2">DSM 4813</strain>
    </source>
</reference>
<dbReference type="SMART" id="SM01236">
    <property type="entry name" value="Haem_oxygenase_2"/>
    <property type="match status" value="1"/>
</dbReference>
<comment type="caution">
    <text evidence="1">The sequence shown here is derived from an EMBL/GenBank/DDBJ whole genome shotgun (WGS) entry which is preliminary data.</text>
</comment>
<keyword evidence="2" id="KW-1185">Reference proteome</keyword>
<evidence type="ECO:0000313" key="2">
    <source>
        <dbReference type="Proteomes" id="UP000315389"/>
    </source>
</evidence>
<gene>
    <name evidence="1" type="ORF">FB461_2154</name>
</gene>
<sequence>MHDSDRATQTTPNRVTALANSRLSVAVQPRGPLSELLSFTIGLGAAPSQVERGLAGVQEAADRAVALSPGLVVDEDIQLSLFLLYGLHYGSIPNLEASLEWHPSLIAARLSLEAAFEHEVRSLVDVHEPPAPRRKEVAAWLFRATAPQGPPRLPLFIARSATLEQVRELLIQRSIYTLREADPHSWAIPRLTGTAKAALVEIQSDEYGGGDPKRVHATIFAQTMRGAGLDDTYGAYLDQVPAITLASQNMMSMFGLNRRLLGAIVGHLAAFEMTSSIPSKLYGDGFRRLGFAKDVTWYFDEHVEADAVHEQIAGHDLAGSLAQDRPELLADILFGALACLALDDMAGEHLLGAWQRGESSLRRPATALVADRR</sequence>
<dbReference type="OrthoDB" id="252872at2"/>
<protein>
    <submittedName>
        <fullName evidence="1">Heme oxygenase-like protein</fullName>
    </submittedName>
</protein>
<dbReference type="RefSeq" id="WP_142121901.1">
    <property type="nucleotide sequence ID" value="NZ_BAAASV010000002.1"/>
</dbReference>
<dbReference type="Pfam" id="PF14518">
    <property type="entry name" value="Haem_oxygenas_2"/>
    <property type="match status" value="1"/>
</dbReference>
<dbReference type="Gene3D" id="1.20.910.10">
    <property type="entry name" value="Heme oxygenase-like"/>
    <property type="match status" value="1"/>
</dbReference>
<dbReference type="Proteomes" id="UP000315389">
    <property type="component" value="Unassembled WGS sequence"/>
</dbReference>
<accession>A0A542ZAZ1</accession>
<proteinExistence type="predicted"/>
<evidence type="ECO:0000313" key="1">
    <source>
        <dbReference type="EMBL" id="TQL57420.1"/>
    </source>
</evidence>
<name>A0A542ZAZ1_RARFA</name>
<dbReference type="EMBL" id="VFOS01000004">
    <property type="protein sequence ID" value="TQL57420.1"/>
    <property type="molecule type" value="Genomic_DNA"/>
</dbReference>
<dbReference type="InterPro" id="IPR016084">
    <property type="entry name" value="Haem_Oase-like_multi-hlx"/>
</dbReference>